<reference evidence="25 26" key="1">
    <citation type="submission" date="2019-01" db="EMBL/GenBank/DDBJ databases">
        <title>A draft genome assembly of the solar-powered sea slug Elysia chlorotica.</title>
        <authorList>
            <person name="Cai H."/>
            <person name="Li Q."/>
            <person name="Fang X."/>
            <person name="Li J."/>
            <person name="Curtis N.E."/>
            <person name="Altenburger A."/>
            <person name="Shibata T."/>
            <person name="Feng M."/>
            <person name="Maeda T."/>
            <person name="Schwartz J.A."/>
            <person name="Shigenobu S."/>
            <person name="Lundholm N."/>
            <person name="Nishiyama T."/>
            <person name="Yang H."/>
            <person name="Hasebe M."/>
            <person name="Li S."/>
            <person name="Pierce S.K."/>
            <person name="Wang J."/>
        </authorList>
    </citation>
    <scope>NUCLEOTIDE SEQUENCE [LARGE SCALE GENOMIC DNA]</scope>
    <source>
        <strain evidence="25">EC2010</strain>
        <tissue evidence="25">Whole organism of an adult</tissue>
    </source>
</reference>
<comment type="catalytic activity">
    <reaction evidence="15">
        <text>dodecanoyl-CoA + H2O = dodecanoate + CoA + H(+)</text>
        <dbReference type="Rhea" id="RHEA:30135"/>
        <dbReference type="ChEBI" id="CHEBI:15377"/>
        <dbReference type="ChEBI" id="CHEBI:15378"/>
        <dbReference type="ChEBI" id="CHEBI:18262"/>
        <dbReference type="ChEBI" id="CHEBI:57287"/>
        <dbReference type="ChEBI" id="CHEBI:57375"/>
    </reaction>
    <physiologicalReaction direction="left-to-right" evidence="15">
        <dbReference type="Rhea" id="RHEA:30136"/>
    </physiologicalReaction>
</comment>
<keyword evidence="10" id="KW-0496">Mitochondrion</keyword>
<evidence type="ECO:0000256" key="9">
    <source>
        <dbReference type="ARBA" id="ARBA00023098"/>
    </source>
</evidence>
<dbReference type="EMBL" id="RQTK01000363">
    <property type="protein sequence ID" value="RUS80953.1"/>
    <property type="molecule type" value="Genomic_DNA"/>
</dbReference>
<dbReference type="Proteomes" id="UP000271974">
    <property type="component" value="Unassembled WGS sequence"/>
</dbReference>
<keyword evidence="9" id="KW-0443">Lipid metabolism</keyword>
<evidence type="ECO:0000256" key="21">
    <source>
        <dbReference type="ARBA" id="ARBA00075657"/>
    </source>
</evidence>
<comment type="catalytic activity">
    <reaction evidence="16">
        <text>hexanoyl-CoA + H2O = hexanoate + CoA + H(+)</text>
        <dbReference type="Rhea" id="RHEA:40115"/>
        <dbReference type="ChEBI" id="CHEBI:15377"/>
        <dbReference type="ChEBI" id="CHEBI:15378"/>
        <dbReference type="ChEBI" id="CHEBI:17120"/>
        <dbReference type="ChEBI" id="CHEBI:57287"/>
        <dbReference type="ChEBI" id="CHEBI:62620"/>
    </reaction>
    <physiologicalReaction direction="left-to-right" evidence="16">
        <dbReference type="Rhea" id="RHEA:40116"/>
    </physiologicalReaction>
</comment>
<evidence type="ECO:0000256" key="14">
    <source>
        <dbReference type="ARBA" id="ARBA00047969"/>
    </source>
</evidence>
<name>A0A433THE2_ELYCH</name>
<comment type="subunit">
    <text evidence="19">Homotetramer. Interacts with PCTP.</text>
</comment>
<evidence type="ECO:0000256" key="15">
    <source>
        <dbReference type="ARBA" id="ARBA00048074"/>
    </source>
</evidence>
<evidence type="ECO:0000256" key="6">
    <source>
        <dbReference type="ARBA" id="ARBA00022490"/>
    </source>
</evidence>
<evidence type="ECO:0000259" key="24">
    <source>
        <dbReference type="Pfam" id="PF03061"/>
    </source>
</evidence>
<comment type="function">
    <text evidence="18">Catalyzes the hydrolysis of acyl-CoAs into free fatty acids and coenzyme A (CoASH), regulating their respective intracellular levels. Has acyl-CoA thioesterase activity towards medium (C12) and long-chain (C18) fatty acyl-CoA substrates. Can also hydrolyze 3-hydroxyphenylacetyl-CoA and 3,4-dihydroxyphenylacetyl-CoA (in vitro). May play a role in controlling adaptive thermogenesis.</text>
</comment>
<evidence type="ECO:0000256" key="19">
    <source>
        <dbReference type="ARBA" id="ARBA00064709"/>
    </source>
</evidence>
<evidence type="ECO:0000256" key="18">
    <source>
        <dbReference type="ARBA" id="ARBA00058205"/>
    </source>
</evidence>
<evidence type="ECO:0000256" key="17">
    <source>
        <dbReference type="ARBA" id="ARBA00052976"/>
    </source>
</evidence>
<comment type="catalytic activity">
    <reaction evidence="17">
        <text>a fatty acyl-CoA + H2O = a fatty acid + CoA + H(+)</text>
        <dbReference type="Rhea" id="RHEA:16781"/>
        <dbReference type="ChEBI" id="CHEBI:15377"/>
        <dbReference type="ChEBI" id="CHEBI:15378"/>
        <dbReference type="ChEBI" id="CHEBI:28868"/>
        <dbReference type="ChEBI" id="CHEBI:57287"/>
        <dbReference type="ChEBI" id="CHEBI:77636"/>
    </reaction>
    <physiologicalReaction direction="left-to-right" evidence="17">
        <dbReference type="Rhea" id="RHEA:16782"/>
    </physiologicalReaction>
</comment>
<comment type="catalytic activity">
    <reaction evidence="14">
        <text>decanoyl-CoA + H2O = decanoate + CoA + H(+)</text>
        <dbReference type="Rhea" id="RHEA:40059"/>
        <dbReference type="ChEBI" id="CHEBI:15377"/>
        <dbReference type="ChEBI" id="CHEBI:15378"/>
        <dbReference type="ChEBI" id="CHEBI:27689"/>
        <dbReference type="ChEBI" id="CHEBI:57287"/>
        <dbReference type="ChEBI" id="CHEBI:61430"/>
    </reaction>
    <physiologicalReaction direction="left-to-right" evidence="14">
        <dbReference type="Rhea" id="RHEA:40060"/>
    </physiologicalReaction>
</comment>
<keyword evidence="7" id="KW-0378">Hydrolase</keyword>
<evidence type="ECO:0000256" key="23">
    <source>
        <dbReference type="ARBA" id="ARBA00083956"/>
    </source>
</evidence>
<dbReference type="InterPro" id="IPR006683">
    <property type="entry name" value="Thioestr_dom"/>
</dbReference>
<dbReference type="GO" id="GO:0005634">
    <property type="term" value="C:nucleus"/>
    <property type="evidence" value="ECO:0007669"/>
    <property type="project" value="UniProtKB-SubCell"/>
</dbReference>
<dbReference type="GO" id="GO:0006629">
    <property type="term" value="P:lipid metabolic process"/>
    <property type="evidence" value="ECO:0007669"/>
    <property type="project" value="UniProtKB-KW"/>
</dbReference>
<comment type="catalytic activity">
    <reaction evidence="13">
        <text>octanoyl-CoA + H2O = octanoate + CoA + H(+)</text>
        <dbReference type="Rhea" id="RHEA:30143"/>
        <dbReference type="ChEBI" id="CHEBI:15377"/>
        <dbReference type="ChEBI" id="CHEBI:15378"/>
        <dbReference type="ChEBI" id="CHEBI:25646"/>
        <dbReference type="ChEBI" id="CHEBI:57287"/>
        <dbReference type="ChEBI" id="CHEBI:57386"/>
    </reaction>
    <physiologicalReaction direction="left-to-right" evidence="13">
        <dbReference type="Rhea" id="RHEA:30144"/>
    </physiologicalReaction>
</comment>
<dbReference type="SUPFAM" id="SSF54637">
    <property type="entry name" value="Thioesterase/thiol ester dehydrase-isomerase"/>
    <property type="match status" value="1"/>
</dbReference>
<dbReference type="FunFam" id="3.10.129.10:FF:000021">
    <property type="entry name" value="Acyl-coenzyme A thioesterase 13"/>
    <property type="match status" value="1"/>
</dbReference>
<dbReference type="OrthoDB" id="46529at2759"/>
<evidence type="ECO:0000313" key="25">
    <source>
        <dbReference type="EMBL" id="RUS80953.1"/>
    </source>
</evidence>
<dbReference type="STRING" id="188477.A0A433THE2"/>
<organism evidence="25 26">
    <name type="scientific">Elysia chlorotica</name>
    <name type="common">Eastern emerald elysia</name>
    <name type="synonym">Sea slug</name>
    <dbReference type="NCBI Taxonomy" id="188477"/>
    <lineage>
        <taxon>Eukaryota</taxon>
        <taxon>Metazoa</taxon>
        <taxon>Spiralia</taxon>
        <taxon>Lophotrochozoa</taxon>
        <taxon>Mollusca</taxon>
        <taxon>Gastropoda</taxon>
        <taxon>Heterobranchia</taxon>
        <taxon>Euthyneura</taxon>
        <taxon>Panpulmonata</taxon>
        <taxon>Sacoglossa</taxon>
        <taxon>Placobranchoidea</taxon>
        <taxon>Plakobranchidae</taxon>
        <taxon>Elysia</taxon>
    </lineage>
</organism>
<gene>
    <name evidence="25" type="ORF">EGW08_011273</name>
</gene>
<dbReference type="GO" id="GO:0005819">
    <property type="term" value="C:spindle"/>
    <property type="evidence" value="ECO:0007669"/>
    <property type="project" value="UniProtKB-SubCell"/>
</dbReference>
<keyword evidence="11" id="KW-0206">Cytoskeleton</keyword>
<dbReference type="Pfam" id="PF03061">
    <property type="entry name" value="4HBT"/>
    <property type="match status" value="1"/>
</dbReference>
<evidence type="ECO:0000256" key="13">
    <source>
        <dbReference type="ARBA" id="ARBA00047588"/>
    </source>
</evidence>
<evidence type="ECO:0000256" key="11">
    <source>
        <dbReference type="ARBA" id="ARBA00023212"/>
    </source>
</evidence>
<protein>
    <recommendedName>
        <fullName evidence="20">Acyl-coenzyme A thioesterase 13</fullName>
    </recommendedName>
    <alternativeName>
        <fullName evidence="22">Hotdog-fold thioesterase superfamily member 2</fullName>
    </alternativeName>
    <alternativeName>
        <fullName evidence="21">Palmitoyl-CoA hydrolase</fullName>
    </alternativeName>
    <alternativeName>
        <fullName evidence="23">Thioesterase superfamily member 2</fullName>
    </alternativeName>
</protein>
<comment type="caution">
    <text evidence="25">The sequence shown here is derived from an EMBL/GenBank/DDBJ whole genome shotgun (WGS) entry which is preliminary data.</text>
</comment>
<comment type="subcellular location">
    <subcellularLocation>
        <location evidence="3">Cytoplasm</location>
        <location evidence="3">Cytoskeleton</location>
        <location evidence="3">Spindle</location>
    </subcellularLocation>
    <subcellularLocation>
        <location evidence="4">Cytoplasm</location>
        <location evidence="4">Cytosol</location>
    </subcellularLocation>
    <subcellularLocation>
        <location evidence="2">Mitochondrion</location>
    </subcellularLocation>
    <subcellularLocation>
        <location evidence="1">Nucleus</location>
    </subcellularLocation>
</comment>
<dbReference type="PANTHER" id="PTHR21660">
    <property type="entry name" value="THIOESTERASE SUPERFAMILY MEMBER-RELATED"/>
    <property type="match status" value="1"/>
</dbReference>
<keyword evidence="26" id="KW-1185">Reference proteome</keyword>
<comment type="similarity">
    <text evidence="5">Belongs to the thioesterase PaaI family.</text>
</comment>
<dbReference type="InterPro" id="IPR003736">
    <property type="entry name" value="PAAI_dom"/>
</dbReference>
<dbReference type="GO" id="GO:0047617">
    <property type="term" value="F:fatty acyl-CoA hydrolase activity"/>
    <property type="evidence" value="ECO:0007669"/>
    <property type="project" value="InterPro"/>
</dbReference>
<evidence type="ECO:0000313" key="26">
    <source>
        <dbReference type="Proteomes" id="UP000271974"/>
    </source>
</evidence>
<evidence type="ECO:0000256" key="7">
    <source>
        <dbReference type="ARBA" id="ARBA00022801"/>
    </source>
</evidence>
<dbReference type="GO" id="GO:0005829">
    <property type="term" value="C:cytosol"/>
    <property type="evidence" value="ECO:0007669"/>
    <property type="project" value="UniProtKB-SubCell"/>
</dbReference>
<feature type="domain" description="Thioesterase" evidence="24">
    <location>
        <begin position="58"/>
        <end position="132"/>
    </location>
</feature>
<sequence length="160" mass="16417">MTAGTGKLTFEAVKAMVAHRASLPGFESLFKQMTVVSAGGGKCLCELRVQPKMLNVSGKLHGGVTASLVDAVSTYALTTTGQGRSGSSIELSVSYLRPVNLGDDIIIAAQTLRCGKTVAVCTVDVTSKSSGELVAHGKHSKFVGDAKTGNSVLDEKGSAS</sequence>
<accession>A0A433THE2</accession>
<dbReference type="NCBIfam" id="TIGR00369">
    <property type="entry name" value="unchar_dom_1"/>
    <property type="match status" value="1"/>
</dbReference>
<dbReference type="InterPro" id="IPR029069">
    <property type="entry name" value="HotDog_dom_sf"/>
</dbReference>
<keyword evidence="12" id="KW-0539">Nucleus</keyword>
<evidence type="ECO:0000256" key="5">
    <source>
        <dbReference type="ARBA" id="ARBA00008324"/>
    </source>
</evidence>
<evidence type="ECO:0000256" key="16">
    <source>
        <dbReference type="ARBA" id="ARBA00050199"/>
    </source>
</evidence>
<evidence type="ECO:0000256" key="3">
    <source>
        <dbReference type="ARBA" id="ARBA00004186"/>
    </source>
</evidence>
<dbReference type="AlphaFoldDB" id="A0A433THE2"/>
<evidence type="ECO:0000256" key="12">
    <source>
        <dbReference type="ARBA" id="ARBA00023242"/>
    </source>
</evidence>
<proteinExistence type="inferred from homology"/>
<dbReference type="GO" id="GO:0005739">
    <property type="term" value="C:mitochondrion"/>
    <property type="evidence" value="ECO:0007669"/>
    <property type="project" value="UniProtKB-SubCell"/>
</dbReference>
<dbReference type="Gene3D" id="3.10.129.10">
    <property type="entry name" value="Hotdog Thioesterase"/>
    <property type="match status" value="1"/>
</dbReference>
<evidence type="ECO:0000256" key="1">
    <source>
        <dbReference type="ARBA" id="ARBA00004123"/>
    </source>
</evidence>
<evidence type="ECO:0000256" key="4">
    <source>
        <dbReference type="ARBA" id="ARBA00004514"/>
    </source>
</evidence>
<evidence type="ECO:0000256" key="20">
    <source>
        <dbReference type="ARBA" id="ARBA00067273"/>
    </source>
</evidence>
<dbReference type="CDD" id="cd03443">
    <property type="entry name" value="PaaI_thioesterase"/>
    <property type="match status" value="1"/>
</dbReference>
<evidence type="ECO:0000256" key="2">
    <source>
        <dbReference type="ARBA" id="ARBA00004173"/>
    </source>
</evidence>
<evidence type="ECO:0000256" key="22">
    <source>
        <dbReference type="ARBA" id="ARBA00081533"/>
    </source>
</evidence>
<evidence type="ECO:0000256" key="10">
    <source>
        <dbReference type="ARBA" id="ARBA00023128"/>
    </source>
</evidence>
<keyword evidence="6" id="KW-0963">Cytoplasm</keyword>
<keyword evidence="8" id="KW-0007">Acetylation</keyword>
<dbReference type="PANTHER" id="PTHR21660:SF1">
    <property type="entry name" value="ACYL-COENZYME A THIOESTERASE 13"/>
    <property type="match status" value="1"/>
</dbReference>
<dbReference type="InterPro" id="IPR039298">
    <property type="entry name" value="ACOT13"/>
</dbReference>
<evidence type="ECO:0000256" key="8">
    <source>
        <dbReference type="ARBA" id="ARBA00022990"/>
    </source>
</evidence>